<evidence type="ECO:0000256" key="1">
    <source>
        <dbReference type="SAM" id="Phobius"/>
    </source>
</evidence>
<keyword evidence="1" id="KW-0812">Transmembrane</keyword>
<gene>
    <name evidence="2" type="primary">EP84R</name>
</gene>
<name>A0A6G7KTQ9_ASF</name>
<feature type="transmembrane region" description="Helical" evidence="1">
    <location>
        <begin position="59"/>
        <end position="79"/>
    </location>
</feature>
<keyword evidence="1" id="KW-1133">Transmembrane helix</keyword>
<evidence type="ECO:0000313" key="2">
    <source>
        <dbReference type="EMBL" id="QII88743.1"/>
    </source>
</evidence>
<sequence>MPYSRDITKFITATEPEVGLPLLALQHSKSIIRVILLVLCLLFILFGIIILPVGGHATAGSIFVVLCLILRGGGFFLIYTDISLTT</sequence>
<organismHost>
    <name type="scientific">Phacochoerus africanus</name>
    <name type="common">Warthog</name>
    <dbReference type="NCBI Taxonomy" id="41426"/>
</organismHost>
<proteinExistence type="predicted"/>
<organismHost>
    <name type="scientific">Ornithodoros</name>
    <name type="common">relapsing fever ticks</name>
    <dbReference type="NCBI Taxonomy" id="6937"/>
</organismHost>
<accession>A0A6G7KTQ9</accession>
<reference evidence="2" key="1">
    <citation type="submission" date="2019-11" db="EMBL/GenBank/DDBJ databases">
        <authorList>
            <person name="Ndlovu S.S."/>
            <person name="Carulei O."/>
        </authorList>
    </citation>
    <scope>NUCLEOTIDE SEQUENCE [LARGE SCALE GENOMIC DNA]</scope>
    <source>
        <strain evidence="2">RSA_W1_1999</strain>
    </source>
</reference>
<feature type="transmembrane region" description="Helical" evidence="1">
    <location>
        <begin position="31"/>
        <end position="53"/>
    </location>
</feature>
<organismHost>
    <name type="scientific">Ornithodoros moubata</name>
    <name type="common">Soft tick</name>
    <name type="synonym">Argasid tick</name>
    <dbReference type="NCBI Taxonomy" id="6938"/>
</organismHost>
<organismHost>
    <name type="scientific">Sus scrofa</name>
    <name type="common">Pig</name>
    <dbReference type="NCBI Taxonomy" id="9823"/>
</organismHost>
<organism evidence="2">
    <name type="scientific">African swine fever virus</name>
    <name type="common">ASFV</name>
    <dbReference type="NCBI Taxonomy" id="10497"/>
    <lineage>
        <taxon>Viruses</taxon>
        <taxon>Varidnaviria</taxon>
        <taxon>Bamfordvirae</taxon>
        <taxon>Nucleocytoviricota</taxon>
        <taxon>Pokkesviricetes</taxon>
        <taxon>Asfuvirales</taxon>
        <taxon>Asfarviridae</taxon>
        <taxon>Asfivirus</taxon>
        <taxon>Asfivirus haemorrhagiae</taxon>
    </lineage>
</organism>
<organismHost>
    <name type="scientific">Phacochoerus aethiopicus</name>
    <name type="common">Warthog</name>
    <dbReference type="NCBI Taxonomy" id="85517"/>
</organismHost>
<organismHost>
    <name type="scientific">Potamochoerus larvatus</name>
    <name type="common">Bushpig</name>
    <dbReference type="NCBI Taxonomy" id="273792"/>
</organismHost>
<dbReference type="EMBL" id="MN641876">
    <property type="protein sequence ID" value="QII88743.1"/>
    <property type="molecule type" value="Genomic_DNA"/>
</dbReference>
<keyword evidence="1" id="KW-0472">Membrane</keyword>
<protein>
    <submittedName>
        <fullName evidence="2">PEP84R</fullName>
    </submittedName>
</protein>